<feature type="transmembrane region" description="Helical" evidence="6">
    <location>
        <begin position="348"/>
        <end position="365"/>
    </location>
</feature>
<dbReference type="STRING" id="1231343.Absy_021_010"/>
<comment type="subcellular location">
    <subcellularLocation>
        <location evidence="1">Cell membrane</location>
        <topology evidence="1">Multi-pass membrane protein</topology>
    </subcellularLocation>
</comment>
<dbReference type="AlphaFoldDB" id="A0A270BQE3"/>
<keyword evidence="4 6" id="KW-1133">Transmembrane helix</keyword>
<proteinExistence type="predicted"/>
<dbReference type="PANTHER" id="PTHR30250">
    <property type="entry name" value="PST FAMILY PREDICTED COLANIC ACID TRANSPORTER"/>
    <property type="match status" value="1"/>
</dbReference>
<dbReference type="InterPro" id="IPR050833">
    <property type="entry name" value="Poly_Biosynth_Transport"/>
</dbReference>
<dbReference type="Proteomes" id="UP000216033">
    <property type="component" value="Unassembled WGS sequence"/>
</dbReference>
<feature type="transmembrane region" description="Helical" evidence="6">
    <location>
        <begin position="377"/>
        <end position="396"/>
    </location>
</feature>
<evidence type="ECO:0008006" key="9">
    <source>
        <dbReference type="Google" id="ProtNLM"/>
    </source>
</evidence>
<dbReference type="OrthoDB" id="493991at2"/>
<keyword evidence="2" id="KW-1003">Cell membrane</keyword>
<dbReference type="EMBL" id="NDFP01000003">
    <property type="protein sequence ID" value="PAL27199.1"/>
    <property type="molecule type" value="Genomic_DNA"/>
</dbReference>
<feature type="transmembrane region" description="Helical" evidence="6">
    <location>
        <begin position="307"/>
        <end position="328"/>
    </location>
</feature>
<keyword evidence="5 6" id="KW-0472">Membrane</keyword>
<sequence>MLSNKSTVNSIFRNVGFLTAGRIGNALCSFIYISLTVRTLGLSDFGLLILIHSLASTASMVSRMQSWQTLIHFGSEAFARKDLPLLKQVIGFSIRLDTLSAATALVLGIILAFAYGHMANWSQHTITLAFIYAFCSPFMYTGWMNGILRLSGKFHLVPIVDFSASIFQTSAVIIGYALHLTLGYFLFVWAFARIIDYSLYVYFSLSSIKINIFNIYAHAFQNRKWQLAGMWAFTRNITLNQTLGSISGQLATLIIGGNLGPTDAAIFRVSRQIADAMATPAQLLSPVLYPELIKMRDQNNWKGLKKLTFVMFMALLLLSLALVVASFFSGGKIFSFMFHTSIDNASVYISMMLIATACNLLLVPLDPLLTVMNRVRFLTINRTVITFLYFPALYALTCQMGLYGACLATLMCSAAVLASRFVGIWLFRTDLTASTS</sequence>
<evidence type="ECO:0000256" key="2">
    <source>
        <dbReference type="ARBA" id="ARBA00022475"/>
    </source>
</evidence>
<organism evidence="7 8">
    <name type="scientific">Acetobacter syzygii</name>
    <dbReference type="NCBI Taxonomy" id="146476"/>
    <lineage>
        <taxon>Bacteria</taxon>
        <taxon>Pseudomonadati</taxon>
        <taxon>Pseudomonadota</taxon>
        <taxon>Alphaproteobacteria</taxon>
        <taxon>Acetobacterales</taxon>
        <taxon>Acetobacteraceae</taxon>
        <taxon>Acetobacter</taxon>
    </lineage>
</organism>
<protein>
    <recommendedName>
        <fullName evidence="9">Polysaccharide biosynthesis protein</fullName>
    </recommendedName>
</protein>
<feature type="transmembrane region" description="Helical" evidence="6">
    <location>
        <begin position="12"/>
        <end position="33"/>
    </location>
</feature>
<feature type="transmembrane region" description="Helical" evidence="6">
    <location>
        <begin position="96"/>
        <end position="115"/>
    </location>
</feature>
<keyword evidence="8" id="KW-1185">Reference proteome</keyword>
<name>A0A270BQE3_9PROT</name>
<gene>
    <name evidence="7" type="ORF">B9K05_04300</name>
</gene>
<evidence type="ECO:0000256" key="5">
    <source>
        <dbReference type="ARBA" id="ARBA00023136"/>
    </source>
</evidence>
<feature type="transmembrane region" description="Helical" evidence="6">
    <location>
        <begin position="121"/>
        <end position="143"/>
    </location>
</feature>
<evidence type="ECO:0000256" key="6">
    <source>
        <dbReference type="SAM" id="Phobius"/>
    </source>
</evidence>
<evidence type="ECO:0000313" key="8">
    <source>
        <dbReference type="Proteomes" id="UP000216033"/>
    </source>
</evidence>
<evidence type="ECO:0000256" key="3">
    <source>
        <dbReference type="ARBA" id="ARBA00022692"/>
    </source>
</evidence>
<feature type="transmembrane region" description="Helical" evidence="6">
    <location>
        <begin position="402"/>
        <end position="427"/>
    </location>
</feature>
<dbReference type="GO" id="GO:0005886">
    <property type="term" value="C:plasma membrane"/>
    <property type="evidence" value="ECO:0007669"/>
    <property type="project" value="UniProtKB-SubCell"/>
</dbReference>
<accession>A0A270BQE3</accession>
<evidence type="ECO:0000256" key="1">
    <source>
        <dbReference type="ARBA" id="ARBA00004651"/>
    </source>
</evidence>
<evidence type="ECO:0000313" key="7">
    <source>
        <dbReference type="EMBL" id="PAL27199.1"/>
    </source>
</evidence>
<dbReference type="PANTHER" id="PTHR30250:SF11">
    <property type="entry name" value="O-ANTIGEN TRANSPORTER-RELATED"/>
    <property type="match status" value="1"/>
</dbReference>
<reference evidence="7 8" key="1">
    <citation type="submission" date="2017-04" db="EMBL/GenBank/DDBJ databases">
        <title>Kefir bacterial isolates.</title>
        <authorList>
            <person name="Kim Y."/>
            <person name="Blasche S."/>
            <person name="Patil K.R."/>
        </authorList>
    </citation>
    <scope>NUCLEOTIDE SEQUENCE [LARGE SCALE GENOMIC DNA]</scope>
    <source>
        <strain evidence="7 8">KR-2</strain>
    </source>
</reference>
<keyword evidence="3 6" id="KW-0812">Transmembrane</keyword>
<comment type="caution">
    <text evidence="7">The sequence shown here is derived from an EMBL/GenBank/DDBJ whole genome shotgun (WGS) entry which is preliminary data.</text>
</comment>
<evidence type="ECO:0000256" key="4">
    <source>
        <dbReference type="ARBA" id="ARBA00022989"/>
    </source>
</evidence>